<feature type="compositionally biased region" description="Low complexity" evidence="1">
    <location>
        <begin position="34"/>
        <end position="45"/>
    </location>
</feature>
<evidence type="ECO:0000313" key="2">
    <source>
        <dbReference type="EMBL" id="MBK1643299.1"/>
    </source>
</evidence>
<organism evidence="2 3">
    <name type="scientific">Thiocapsa imhoffii</name>
    <dbReference type="NCBI Taxonomy" id="382777"/>
    <lineage>
        <taxon>Bacteria</taxon>
        <taxon>Pseudomonadati</taxon>
        <taxon>Pseudomonadota</taxon>
        <taxon>Gammaproteobacteria</taxon>
        <taxon>Chromatiales</taxon>
        <taxon>Chromatiaceae</taxon>
        <taxon>Thiocapsa</taxon>
    </lineage>
</organism>
<proteinExistence type="predicted"/>
<evidence type="ECO:0000313" key="3">
    <source>
        <dbReference type="Proteomes" id="UP001138802"/>
    </source>
</evidence>
<name>A0A9X0WFE1_9GAMM</name>
<evidence type="ECO:0000256" key="1">
    <source>
        <dbReference type="SAM" id="MobiDB-lite"/>
    </source>
</evidence>
<gene>
    <name evidence="2" type="ORF">CKO25_01245</name>
</gene>
<protein>
    <submittedName>
        <fullName evidence="2">Uncharacterized protein</fullName>
    </submittedName>
</protein>
<dbReference type="Proteomes" id="UP001138802">
    <property type="component" value="Unassembled WGS sequence"/>
</dbReference>
<reference evidence="2 3" key="1">
    <citation type="journal article" date="2020" name="Microorganisms">
        <title>Osmotic Adaptation and Compatible Solute Biosynthesis of Phototrophic Bacteria as Revealed from Genome Analyses.</title>
        <authorList>
            <person name="Imhoff J.F."/>
            <person name="Rahn T."/>
            <person name="Kunzel S."/>
            <person name="Keller A."/>
            <person name="Neulinger S.C."/>
        </authorList>
    </citation>
    <scope>NUCLEOTIDE SEQUENCE [LARGE SCALE GENOMIC DNA]</scope>
    <source>
        <strain evidence="2 3">DSM 21303</strain>
    </source>
</reference>
<sequence length="70" mass="7277">MYAILPALPIAENPHATIAVVACADLAARAAARPSARKPPLSAAPWQAPLAGGQRVQECSPRHARAAEAW</sequence>
<dbReference type="EMBL" id="NRSD01000001">
    <property type="protein sequence ID" value="MBK1643299.1"/>
    <property type="molecule type" value="Genomic_DNA"/>
</dbReference>
<keyword evidence="3" id="KW-1185">Reference proteome</keyword>
<dbReference type="AlphaFoldDB" id="A0A9X0WFE1"/>
<comment type="caution">
    <text evidence="2">The sequence shown here is derived from an EMBL/GenBank/DDBJ whole genome shotgun (WGS) entry which is preliminary data.</text>
</comment>
<feature type="region of interest" description="Disordered" evidence="1">
    <location>
        <begin position="34"/>
        <end position="70"/>
    </location>
</feature>
<accession>A0A9X0WFE1</accession>